<comment type="caution">
    <text evidence="1">The sequence shown here is derived from an EMBL/GenBank/DDBJ whole genome shotgun (WGS) entry which is preliminary data.</text>
</comment>
<reference evidence="1" key="1">
    <citation type="submission" date="2021-03" db="EMBL/GenBank/DDBJ databases">
        <authorList>
            <person name="Tagirdzhanova G."/>
        </authorList>
    </citation>
    <scope>NUCLEOTIDE SEQUENCE</scope>
</reference>
<dbReference type="OrthoDB" id="10329634at2759"/>
<dbReference type="Proteomes" id="UP000664534">
    <property type="component" value="Unassembled WGS sequence"/>
</dbReference>
<dbReference type="EMBL" id="CAJPDT010000073">
    <property type="protein sequence ID" value="CAF9933975.1"/>
    <property type="molecule type" value="Genomic_DNA"/>
</dbReference>
<accession>A0A8H3G1C4</accession>
<name>A0A8H3G1C4_9LECA</name>
<sequence>MQDILELQLQVVLLRRKAIAQEVPKQSQPELRAISAQQKNHLEDCTAHMSSALDSFNTYLLGFLAARGCERLRKELGGPKEHQSWDEWLESIPQEQLAALKMPLDTKDLLKTSGYASYQEPSAEIENHPHNA</sequence>
<organism evidence="1 2">
    <name type="scientific">Imshaugia aleurites</name>
    <dbReference type="NCBI Taxonomy" id="172621"/>
    <lineage>
        <taxon>Eukaryota</taxon>
        <taxon>Fungi</taxon>
        <taxon>Dikarya</taxon>
        <taxon>Ascomycota</taxon>
        <taxon>Pezizomycotina</taxon>
        <taxon>Lecanoromycetes</taxon>
        <taxon>OSLEUM clade</taxon>
        <taxon>Lecanoromycetidae</taxon>
        <taxon>Lecanorales</taxon>
        <taxon>Lecanorineae</taxon>
        <taxon>Parmeliaceae</taxon>
        <taxon>Imshaugia</taxon>
    </lineage>
</organism>
<gene>
    <name evidence="1" type="ORF">IMSHALPRED_009548</name>
</gene>
<protein>
    <submittedName>
        <fullName evidence="1">Uncharacterized protein</fullName>
    </submittedName>
</protein>
<proteinExistence type="predicted"/>
<dbReference type="AlphaFoldDB" id="A0A8H3G1C4"/>
<keyword evidence="2" id="KW-1185">Reference proteome</keyword>
<evidence type="ECO:0000313" key="2">
    <source>
        <dbReference type="Proteomes" id="UP000664534"/>
    </source>
</evidence>
<evidence type="ECO:0000313" key="1">
    <source>
        <dbReference type="EMBL" id="CAF9933975.1"/>
    </source>
</evidence>